<evidence type="ECO:0000313" key="2">
    <source>
        <dbReference type="EMBL" id="TWT35801.1"/>
    </source>
</evidence>
<feature type="domain" description="AAA+ ATPase" evidence="1">
    <location>
        <begin position="171"/>
        <end position="360"/>
    </location>
</feature>
<protein>
    <recommendedName>
        <fullName evidence="1">AAA+ ATPase domain-containing protein</fullName>
    </recommendedName>
</protein>
<dbReference type="OrthoDB" id="9783370at2"/>
<dbReference type="SMART" id="SM00382">
    <property type="entry name" value="AAA"/>
    <property type="match status" value="1"/>
</dbReference>
<proteinExistence type="predicted"/>
<dbReference type="EMBL" id="SIHJ01000001">
    <property type="protein sequence ID" value="TWT35801.1"/>
    <property type="molecule type" value="Genomic_DNA"/>
</dbReference>
<keyword evidence="3" id="KW-1185">Reference proteome</keyword>
<reference evidence="2 3" key="1">
    <citation type="submission" date="2019-02" db="EMBL/GenBank/DDBJ databases">
        <title>Deep-cultivation of Planctomycetes and their phenomic and genomic characterization uncovers novel biology.</title>
        <authorList>
            <person name="Wiegand S."/>
            <person name="Jogler M."/>
            <person name="Boedeker C."/>
            <person name="Pinto D."/>
            <person name="Vollmers J."/>
            <person name="Rivas-Marin E."/>
            <person name="Kohn T."/>
            <person name="Peeters S.H."/>
            <person name="Heuer A."/>
            <person name="Rast P."/>
            <person name="Oberbeckmann S."/>
            <person name="Bunk B."/>
            <person name="Jeske O."/>
            <person name="Meyerdierks A."/>
            <person name="Storesund J.E."/>
            <person name="Kallscheuer N."/>
            <person name="Luecker S."/>
            <person name="Lage O.M."/>
            <person name="Pohl T."/>
            <person name="Merkel B.J."/>
            <person name="Hornburger P."/>
            <person name="Mueller R.-W."/>
            <person name="Bruemmer F."/>
            <person name="Labrenz M."/>
            <person name="Spormann A.M."/>
            <person name="Op Den Camp H."/>
            <person name="Overmann J."/>
            <person name="Amann R."/>
            <person name="Jetten M.S.M."/>
            <person name="Mascher T."/>
            <person name="Medema M.H."/>
            <person name="Devos D.P."/>
            <person name="Kaster A.-K."/>
            <person name="Ovreas L."/>
            <person name="Rohde M."/>
            <person name="Galperin M.Y."/>
            <person name="Jogler C."/>
        </authorList>
    </citation>
    <scope>NUCLEOTIDE SEQUENCE [LARGE SCALE GENOMIC DNA]</scope>
    <source>
        <strain evidence="2 3">KOR34</strain>
    </source>
</reference>
<dbReference type="Gene3D" id="3.40.50.300">
    <property type="entry name" value="P-loop containing nucleotide triphosphate hydrolases"/>
    <property type="match status" value="1"/>
</dbReference>
<dbReference type="InterPro" id="IPR027417">
    <property type="entry name" value="P-loop_NTPase"/>
</dbReference>
<gene>
    <name evidence="2" type="ORF">KOR34_06950</name>
</gene>
<dbReference type="Proteomes" id="UP000316714">
    <property type="component" value="Unassembled WGS sequence"/>
</dbReference>
<comment type="caution">
    <text evidence="2">The sequence shown here is derived from an EMBL/GenBank/DDBJ whole genome shotgun (WGS) entry which is preliminary data.</text>
</comment>
<evidence type="ECO:0000313" key="3">
    <source>
        <dbReference type="Proteomes" id="UP000316714"/>
    </source>
</evidence>
<sequence length="454" mass="50157">MSTVESEEVIGGGLLDTLFNSDDTFLPAEPQAIGELGLSPVLIESLLCKYLLQVGSAAGRQIAESIALPFALVEPMFADLRGRQLLFHQGQAQLGDYQYALTEQGVARAQAAMASNSYVGPAPVPLDDYILSVEAQSIRAEAAREDSLANAFSDISVEPQMLEVLGPAVNSGAGLFLYGTPGNGKTTIAKRITRCFGSHVWVPHAIIEDGQIVKFYDAAFHEPVGESHASLLKSGASDQRWIKIKRPTVVVGGELKLDALEIRHDPVSNISEASLQLKSNCGCLLIDDFGRQRCEPTELLNRWIVPLENRHDFLTLASGKKIQVPFDQLIIFSTNLEPMDLADEAFLRRIPYKVEVGDPSLEEFRKLFEHSCQSLGCQYRPEAVDYLVQKHYRPFGRPLRRCQARDLLTQVKNYCVYRGLPMELRPDYLDRAVNGYFATCGDNASRAPAEEPTL</sequence>
<evidence type="ECO:0000259" key="1">
    <source>
        <dbReference type="SMART" id="SM00382"/>
    </source>
</evidence>
<dbReference type="InterPro" id="IPR003593">
    <property type="entry name" value="AAA+_ATPase"/>
</dbReference>
<organism evidence="2 3">
    <name type="scientific">Posidoniimonas corsicana</name>
    <dbReference type="NCBI Taxonomy" id="1938618"/>
    <lineage>
        <taxon>Bacteria</taxon>
        <taxon>Pseudomonadati</taxon>
        <taxon>Planctomycetota</taxon>
        <taxon>Planctomycetia</taxon>
        <taxon>Pirellulales</taxon>
        <taxon>Lacipirellulaceae</taxon>
        <taxon>Posidoniimonas</taxon>
    </lineage>
</organism>
<accession>A0A5C5VC16</accession>
<dbReference type="RefSeq" id="WP_146562208.1">
    <property type="nucleotide sequence ID" value="NZ_SIHJ01000001.1"/>
</dbReference>
<dbReference type="AlphaFoldDB" id="A0A5C5VC16"/>
<dbReference type="SUPFAM" id="SSF52540">
    <property type="entry name" value="P-loop containing nucleoside triphosphate hydrolases"/>
    <property type="match status" value="1"/>
</dbReference>
<name>A0A5C5VC16_9BACT</name>